<evidence type="ECO:0000313" key="3">
    <source>
        <dbReference type="Proteomes" id="UP000184236"/>
    </source>
</evidence>
<dbReference type="RefSeq" id="WP_072883829.1">
    <property type="nucleotide sequence ID" value="NZ_FQVO01000003.1"/>
</dbReference>
<reference evidence="3" key="1">
    <citation type="submission" date="2016-11" db="EMBL/GenBank/DDBJ databases">
        <authorList>
            <person name="Varghese N."/>
            <person name="Submissions S."/>
        </authorList>
    </citation>
    <scope>NUCLEOTIDE SEQUENCE [LARGE SCALE GENOMIC DNA]</scope>
    <source>
        <strain evidence="3">DSM 26898</strain>
    </source>
</reference>
<dbReference type="NCBIfam" id="TIGR04131">
    <property type="entry name" value="Bac_Flav_CTERM"/>
    <property type="match status" value="1"/>
</dbReference>
<organism evidence="2 3">
    <name type="scientific">Chryseobacterium takakiae</name>
    <dbReference type="NCBI Taxonomy" id="1302685"/>
    <lineage>
        <taxon>Bacteria</taxon>
        <taxon>Pseudomonadati</taxon>
        <taxon>Bacteroidota</taxon>
        <taxon>Flavobacteriia</taxon>
        <taxon>Flavobacteriales</taxon>
        <taxon>Weeksellaceae</taxon>
        <taxon>Chryseobacterium group</taxon>
        <taxon>Chryseobacterium</taxon>
    </lineage>
</organism>
<dbReference type="EMBL" id="FQVO01000003">
    <property type="protein sequence ID" value="SHE68960.1"/>
    <property type="molecule type" value="Genomic_DNA"/>
</dbReference>
<proteinExistence type="predicted"/>
<keyword evidence="1" id="KW-0732">Signal</keyword>
<dbReference type="AlphaFoldDB" id="A0A1M4VJA2"/>
<evidence type="ECO:0000256" key="1">
    <source>
        <dbReference type="SAM" id="SignalP"/>
    </source>
</evidence>
<name>A0A1M4VJA2_9FLAO</name>
<accession>A0A1M4VJA2</accession>
<keyword evidence="3" id="KW-1185">Reference proteome</keyword>
<dbReference type="STRING" id="1302685.SAMN05444408_103138"/>
<dbReference type="Pfam" id="PF13585">
    <property type="entry name" value="CHU_C"/>
    <property type="match status" value="1"/>
</dbReference>
<sequence length="796" mass="85838">MKKVLLLIVLFFSQLFFSQSDCITAIPVCGNSNISYDPTGPGTVTDIPNPAPDWLCLKGGEHYSVWYSFTVATSGTLTFEITPNVDLTLPATAPGNSADYDWAVWGPSPTCGNLGTPVTCNYAGMTGTWPNPTGLSANPPNAPNAGYNPPMNVTAGQTYVLLVDNFSHNSLGFSLTWGGTATLTSAFTDPALTPNPFIAPGSPAANPADPNEILKCALPTMFDFSTLSTGIINGNPNFTVSYHLTSNDAITGNAPITTPIMVNATTIYYYRLKYTDPANPNNPINGCFQVGKFKFRSGNIVVQDATISSCNFDNTGIGYFDLNSAPVYGPTNVTKKYYPTMADLNAGTNEITNASAYSSAAPKTVFVKVTTSEGCVGTAQITLQFLPALDVVPTTVKACNNNNAGTGVFNLTTANSYPTSTNVTKKYYPTLADLNAGTNEITTPSAYTSVAPKTVYVRVRTPQGCTGYNQIALQFNPVVVVNDASIEECYIATNVTTASFDLTQAVVTSQTGTSKKYFKTESDAIAGTNEILNPAAYIATTSVVYVRVINDTNCYAIAKINLKVLPPVTSTVLKDKIICIEDKTTLDAGPGFDAYEWSTGATTQSISDVSAGIYWVKLKTGKCWTLQPVKVSASVQPVITNIEITNDSFTVTVNGGKGPYQYSLDGVKWQDSNVFTGLPRGENKVYVKDSYDCNPISVQVTVPNLINAITPNGDNKNDYIDYSALSYKKNVVFTVYDRYGNMLYRADKIRNYTWDGTSNGKKIVTGTYWYTITWTENDKNNTETKYSGWVLVKNID</sequence>
<evidence type="ECO:0000313" key="2">
    <source>
        <dbReference type="EMBL" id="SHE68960.1"/>
    </source>
</evidence>
<protein>
    <submittedName>
        <fullName evidence="2">Gliding motility-associated C-terminal domain-containing protein</fullName>
    </submittedName>
</protein>
<gene>
    <name evidence="2" type="ORF">SAMN05444408_103138</name>
</gene>
<feature type="signal peptide" evidence="1">
    <location>
        <begin position="1"/>
        <end position="18"/>
    </location>
</feature>
<dbReference type="InterPro" id="IPR026341">
    <property type="entry name" value="T9SS_type_B"/>
</dbReference>
<dbReference type="Proteomes" id="UP000184236">
    <property type="component" value="Unassembled WGS sequence"/>
</dbReference>
<feature type="chain" id="PRO_5012092784" evidence="1">
    <location>
        <begin position="19"/>
        <end position="796"/>
    </location>
</feature>